<comment type="subcellular location">
    <subcellularLocation>
        <location evidence="1">Nucleus</location>
    </subcellularLocation>
</comment>
<proteinExistence type="inferred from homology"/>
<dbReference type="GO" id="GO:0031515">
    <property type="term" value="C:tRNA (m1A) methyltransferase complex"/>
    <property type="evidence" value="ECO:0007669"/>
    <property type="project" value="InterPro"/>
</dbReference>
<evidence type="ECO:0000256" key="1">
    <source>
        <dbReference type="ARBA" id="ARBA00004123"/>
    </source>
</evidence>
<evidence type="ECO:0000256" key="3">
    <source>
        <dbReference type="ARBA" id="ARBA00021704"/>
    </source>
</evidence>
<dbReference type="PANTHER" id="PTHR12945:SF0">
    <property type="entry name" value="TRNA (ADENINE(58)-N(1))-METHYLTRANSFERASE NON-CATALYTIC SUBUNIT TRM6"/>
    <property type="match status" value="1"/>
</dbReference>
<keyword evidence="5" id="KW-0819">tRNA processing</keyword>
<keyword evidence="6" id="KW-0274">FAD</keyword>
<dbReference type="GO" id="GO:0005634">
    <property type="term" value="C:nucleus"/>
    <property type="evidence" value="ECO:0007669"/>
    <property type="project" value="UniProtKB-SubCell"/>
</dbReference>
<dbReference type="GO" id="GO:0030488">
    <property type="term" value="P:tRNA methylation"/>
    <property type="evidence" value="ECO:0007669"/>
    <property type="project" value="InterPro"/>
</dbReference>
<protein>
    <recommendedName>
        <fullName evidence="3">tRNA (adenine(58)-N(1))-methyltransferase non-catalytic subunit TRM6</fullName>
    </recommendedName>
    <alternativeName>
        <fullName evidence="9">tRNA(m1A58)-methyltransferase subunit TRM6</fullName>
    </alternativeName>
</protein>
<feature type="compositionally biased region" description="Polar residues" evidence="10">
    <location>
        <begin position="916"/>
        <end position="926"/>
    </location>
</feature>
<evidence type="ECO:0000256" key="8">
    <source>
        <dbReference type="ARBA" id="ARBA00023242"/>
    </source>
</evidence>
<dbReference type="InterPro" id="IPR017423">
    <property type="entry name" value="TRM6"/>
</dbReference>
<keyword evidence="8" id="KW-0539">Nucleus</keyword>
<dbReference type="InterPro" id="IPR036188">
    <property type="entry name" value="FAD/NAD-bd_sf"/>
</dbReference>
<dbReference type="OrthoDB" id="10254665at2759"/>
<dbReference type="Proteomes" id="UP000717696">
    <property type="component" value="Unassembled WGS sequence"/>
</dbReference>
<evidence type="ECO:0000313" key="12">
    <source>
        <dbReference type="Proteomes" id="UP000717696"/>
    </source>
</evidence>
<dbReference type="EMBL" id="JAGMUU010000028">
    <property type="protein sequence ID" value="KAH7120206.1"/>
    <property type="molecule type" value="Genomic_DNA"/>
</dbReference>
<feature type="region of interest" description="Disordered" evidence="10">
    <location>
        <begin position="885"/>
        <end position="939"/>
    </location>
</feature>
<evidence type="ECO:0000256" key="9">
    <source>
        <dbReference type="ARBA" id="ARBA00032319"/>
    </source>
</evidence>
<evidence type="ECO:0000256" key="10">
    <source>
        <dbReference type="SAM" id="MobiDB-lite"/>
    </source>
</evidence>
<evidence type="ECO:0000313" key="11">
    <source>
        <dbReference type="EMBL" id="KAH7120206.1"/>
    </source>
</evidence>
<dbReference type="SUPFAM" id="SSF51905">
    <property type="entry name" value="FAD/NAD(P)-binding domain"/>
    <property type="match status" value="1"/>
</dbReference>
<accession>A0A9P9DKF5</accession>
<dbReference type="PANTHER" id="PTHR12945">
    <property type="entry name" value="TRANSLATION INITIATION FACTOR EIF3-RELATED"/>
    <property type="match status" value="1"/>
</dbReference>
<name>A0A9P9DKF5_9HYPO</name>
<keyword evidence="7" id="KW-0560">Oxidoreductase</keyword>
<keyword evidence="12" id="KW-1185">Reference proteome</keyword>
<comment type="similarity">
    <text evidence="2">Belongs to the TRM6/GCD10 family.</text>
</comment>
<evidence type="ECO:0000256" key="7">
    <source>
        <dbReference type="ARBA" id="ARBA00023002"/>
    </source>
</evidence>
<gene>
    <name evidence="11" type="ORF">B0J13DRAFT_456922</name>
</gene>
<dbReference type="PRINTS" id="PR00370">
    <property type="entry name" value="FMOXYGENASE"/>
</dbReference>
<dbReference type="GO" id="GO:0004499">
    <property type="term" value="F:N,N-dimethylaniline monooxygenase activity"/>
    <property type="evidence" value="ECO:0007669"/>
    <property type="project" value="InterPro"/>
</dbReference>
<dbReference type="AlphaFoldDB" id="A0A9P9DKF5"/>
<dbReference type="Gene3D" id="3.50.50.60">
    <property type="entry name" value="FAD/NAD(P)-binding domain"/>
    <property type="match status" value="1"/>
</dbReference>
<dbReference type="Pfam" id="PF00743">
    <property type="entry name" value="FMO-like"/>
    <property type="match status" value="2"/>
</dbReference>
<organism evidence="11 12">
    <name type="scientific">Dactylonectria estremocensis</name>
    <dbReference type="NCBI Taxonomy" id="1079267"/>
    <lineage>
        <taxon>Eukaryota</taxon>
        <taxon>Fungi</taxon>
        <taxon>Dikarya</taxon>
        <taxon>Ascomycota</taxon>
        <taxon>Pezizomycotina</taxon>
        <taxon>Sordariomycetes</taxon>
        <taxon>Hypocreomycetidae</taxon>
        <taxon>Hypocreales</taxon>
        <taxon>Nectriaceae</taxon>
        <taxon>Dactylonectria</taxon>
    </lineage>
</organism>
<evidence type="ECO:0000256" key="6">
    <source>
        <dbReference type="ARBA" id="ARBA00022827"/>
    </source>
</evidence>
<dbReference type="Pfam" id="PF04189">
    <property type="entry name" value="Gcd10p"/>
    <property type="match status" value="1"/>
</dbReference>
<dbReference type="InterPro" id="IPR020946">
    <property type="entry name" value="Flavin_mOase-like"/>
</dbReference>
<evidence type="ECO:0000256" key="4">
    <source>
        <dbReference type="ARBA" id="ARBA00022630"/>
    </source>
</evidence>
<dbReference type="InterPro" id="IPR000960">
    <property type="entry name" value="Flavin_mOase"/>
</dbReference>
<evidence type="ECO:0000256" key="2">
    <source>
        <dbReference type="ARBA" id="ARBA00008320"/>
    </source>
</evidence>
<evidence type="ECO:0000256" key="5">
    <source>
        <dbReference type="ARBA" id="ARBA00022694"/>
    </source>
</evidence>
<reference evidence="11" key="1">
    <citation type="journal article" date="2021" name="Nat. Commun.">
        <title>Genetic determinants of endophytism in the Arabidopsis root mycobiome.</title>
        <authorList>
            <person name="Mesny F."/>
            <person name="Miyauchi S."/>
            <person name="Thiergart T."/>
            <person name="Pickel B."/>
            <person name="Atanasova L."/>
            <person name="Karlsson M."/>
            <person name="Huettel B."/>
            <person name="Barry K.W."/>
            <person name="Haridas S."/>
            <person name="Chen C."/>
            <person name="Bauer D."/>
            <person name="Andreopoulos W."/>
            <person name="Pangilinan J."/>
            <person name="LaButti K."/>
            <person name="Riley R."/>
            <person name="Lipzen A."/>
            <person name="Clum A."/>
            <person name="Drula E."/>
            <person name="Henrissat B."/>
            <person name="Kohler A."/>
            <person name="Grigoriev I.V."/>
            <person name="Martin F.M."/>
            <person name="Hacquard S."/>
        </authorList>
    </citation>
    <scope>NUCLEOTIDE SEQUENCE</scope>
    <source>
        <strain evidence="11">MPI-CAGE-AT-0021</strain>
    </source>
</reference>
<comment type="caution">
    <text evidence="11">The sequence shown here is derived from an EMBL/GenBank/DDBJ whole genome shotgun (WGS) entry which is preliminary data.</text>
</comment>
<sequence length="1191" mass="133268">MKVAVIGGGPAGLATLKFLLEAHKYFPIEPIEARLFEAEAEIGGTFVYRVYEDAELVSSKYLTAFSDFRLPDDAPDFLTPQAYVQYLNNYATAFNLWPCIERNTKVVLARRGMNGSGHIVTIERSDGQSEWRCDALAVCTGINVTPIIPSIEGIEQVLTVLHSSQFRARAQFGENTNVVIMGAGETGMDIVHLAVTSPTASVTLCHRDGFFCAPKIISVPSVMGFPRNDGSPRPNKPVDTSVASLFDTAYVHPVLQRSSLPWAYYDQWIKKMHWLISGTEEGPDQWVGHMSQGRKYMDAILLCKSDRALPYLSKGHRSTSWTNRLRQWFMNVPIKETGDRKINVCIWPQRIDEDGYMQFSTIDDLMPIDTTKNENDSGIKPDVIVFATGYKRAFPFLDIDYPEVAHANVRGVYKEGDVSLGFIGFVRPAIGAIPPLAELQAQFWVLRLLQDQFPDEVPTTLDPNAVVPYDLDYEIHSRHNYDFFESKRAVDHESYAYQLALDMGAAPTITHVMKKGWKVFFTWAMGSNFNTKFRIVGPWKWEAGAKSIMRNELYNIVKQSGGFVYLATYSLVPFFVFGTMSMILYAWFGLLGLCNTTRSPCLEKQSSPINGLPCGSPMRLCASYKSCQTRKSAKSPMRLEIGELTVPFRTISLGKYGSFPTNLVLDRPFHLTYEVQEKREGEAFARLRVVPAKELNADILADPNAEAADETAAEGDDVIATADGEELTLINDSGEVVIRTNREIIDDTARQTLATEEIEELKRKGTSAGKELIAKLLLSHTAIDQKTEYSLAKYKLLKTKKYIRRFTILPLDVPQLAQWLLEDRDSSKILEMRHELMALTGCWADVHFGGVPCEGSEGSQGGRWLVVDDTGGLLVAAMAERMDILHPKPEEETTDATMTEPATNVGSQDQPKDASETINPSQAQSQQKRRHPRKSDFDVPYVSTNTMTLIHSNTQPNLVLLKYFNYDNTNPNQPYPYHPLATNLMPISWLQLLAPEEDDSYANNAPEATPEVIASWKTNRRGNYHRKRRRWARVRHVVDTTRAGGFSGLAVASTMDPISIMRSTLPLLAGGAPVAIYSPTVEPLTKLADCFSVARRAAWVMTSSPDIEGKTVEELERWEGTEEFPLNPTLLLGVSVQSSRARRWQVLPGRTHPFMMGRGGADGFLLTGWRAIPVEGKIEARGKFKKRKTEV</sequence>
<feature type="compositionally biased region" description="Polar residues" evidence="10">
    <location>
        <begin position="895"/>
        <end position="909"/>
    </location>
</feature>
<keyword evidence="4" id="KW-0285">Flavoprotein</keyword>
<dbReference type="GO" id="GO:0050661">
    <property type="term" value="F:NADP binding"/>
    <property type="evidence" value="ECO:0007669"/>
    <property type="project" value="InterPro"/>
</dbReference>
<dbReference type="GO" id="GO:0050660">
    <property type="term" value="F:flavin adenine dinucleotide binding"/>
    <property type="evidence" value="ECO:0007669"/>
    <property type="project" value="InterPro"/>
</dbReference>